<dbReference type="SUPFAM" id="SSF160537">
    <property type="entry name" value="SpoVG-like"/>
    <property type="match status" value="1"/>
</dbReference>
<organism evidence="5 6">
    <name type="scientific">Qingrenia yutianensis</name>
    <dbReference type="NCBI Taxonomy" id="2763676"/>
    <lineage>
        <taxon>Bacteria</taxon>
        <taxon>Bacillati</taxon>
        <taxon>Bacillota</taxon>
        <taxon>Clostridia</taxon>
        <taxon>Eubacteriales</taxon>
        <taxon>Oscillospiraceae</taxon>
        <taxon>Qingrenia</taxon>
    </lineage>
</organism>
<keyword evidence="2" id="KW-0717">Septation</keyword>
<evidence type="ECO:0000256" key="1">
    <source>
        <dbReference type="ARBA" id="ARBA00022618"/>
    </source>
</evidence>
<name>A0A926FA88_9FIRM</name>
<dbReference type="InterPro" id="IPR007170">
    <property type="entry name" value="SpoVG"/>
</dbReference>
<dbReference type="AlphaFoldDB" id="A0A926FA88"/>
<dbReference type="Pfam" id="PF04026">
    <property type="entry name" value="SpoVG"/>
    <property type="match status" value="1"/>
</dbReference>
<reference evidence="5" key="1">
    <citation type="submission" date="2020-08" db="EMBL/GenBank/DDBJ databases">
        <title>Genome public.</title>
        <authorList>
            <person name="Liu C."/>
            <person name="Sun Q."/>
        </authorList>
    </citation>
    <scope>NUCLEOTIDE SEQUENCE</scope>
    <source>
        <strain evidence="5">NSJ-50</strain>
    </source>
</reference>
<evidence type="ECO:0000256" key="2">
    <source>
        <dbReference type="ARBA" id="ARBA00023210"/>
    </source>
</evidence>
<dbReference type="Proteomes" id="UP000647416">
    <property type="component" value="Unassembled WGS sequence"/>
</dbReference>
<dbReference type="GO" id="GO:0030435">
    <property type="term" value="P:sporulation resulting in formation of a cellular spore"/>
    <property type="evidence" value="ECO:0007669"/>
    <property type="project" value="InterPro"/>
</dbReference>
<dbReference type="GO" id="GO:0000917">
    <property type="term" value="P:division septum assembly"/>
    <property type="evidence" value="ECO:0007669"/>
    <property type="project" value="UniProtKB-KW"/>
</dbReference>
<sequence>MKYKEIVNLINKPGSLKGVASVSINDEFVVKGVRIFEGNDGPFVSMPSRKAGAKYEDICFPITKEGRENLHSAVLEAYEQKLTQQEEQNHEEGKETKKAGNKKSQKRSDGQKTAESNTELQADQNEQTEAAPVMNM</sequence>
<feature type="compositionally biased region" description="Basic and acidic residues" evidence="4">
    <location>
        <begin position="87"/>
        <end position="98"/>
    </location>
</feature>
<protein>
    <submittedName>
        <fullName evidence="5">Septation protein SpoVG family protein</fullName>
    </submittedName>
</protein>
<comment type="caution">
    <text evidence="5">The sequence shown here is derived from an EMBL/GenBank/DDBJ whole genome shotgun (WGS) entry which is preliminary data.</text>
</comment>
<evidence type="ECO:0000313" key="6">
    <source>
        <dbReference type="Proteomes" id="UP000647416"/>
    </source>
</evidence>
<dbReference type="EMBL" id="JACRTE010000083">
    <property type="protein sequence ID" value="MBC8597596.1"/>
    <property type="molecule type" value="Genomic_DNA"/>
</dbReference>
<evidence type="ECO:0000313" key="5">
    <source>
        <dbReference type="EMBL" id="MBC8597596.1"/>
    </source>
</evidence>
<accession>A0A926FA88</accession>
<dbReference type="Gene3D" id="3.30.1120.40">
    <property type="entry name" value="Stage V sporulation protein G"/>
    <property type="match status" value="1"/>
</dbReference>
<keyword evidence="3" id="KW-0131">Cell cycle</keyword>
<gene>
    <name evidence="5" type="ORF">H8706_12125</name>
</gene>
<evidence type="ECO:0000256" key="3">
    <source>
        <dbReference type="ARBA" id="ARBA00023306"/>
    </source>
</evidence>
<dbReference type="RefSeq" id="WP_262432850.1">
    <property type="nucleotide sequence ID" value="NZ_JACRTE010000083.1"/>
</dbReference>
<dbReference type="PANTHER" id="PTHR38429">
    <property type="entry name" value="SEPTATION PROTEIN SPOVG-RELATED"/>
    <property type="match status" value="1"/>
</dbReference>
<evidence type="ECO:0000256" key="4">
    <source>
        <dbReference type="SAM" id="MobiDB-lite"/>
    </source>
</evidence>
<proteinExistence type="predicted"/>
<dbReference type="InterPro" id="IPR036751">
    <property type="entry name" value="SpoVG_sf"/>
</dbReference>
<feature type="region of interest" description="Disordered" evidence="4">
    <location>
        <begin position="77"/>
        <end position="136"/>
    </location>
</feature>
<keyword evidence="6" id="KW-1185">Reference proteome</keyword>
<feature type="compositionally biased region" description="Polar residues" evidence="4">
    <location>
        <begin position="113"/>
        <end position="128"/>
    </location>
</feature>
<dbReference type="PANTHER" id="PTHR38429:SF1">
    <property type="entry name" value="SEPTATION PROTEIN SPOVG-RELATED"/>
    <property type="match status" value="1"/>
</dbReference>
<keyword evidence="1" id="KW-0132">Cell division</keyword>